<name>A0A4R2SCB4_9BACL</name>
<dbReference type="AlphaFoldDB" id="A0A4R2SCB4"/>
<gene>
    <name evidence="1" type="ORF">EDD57_102108</name>
</gene>
<dbReference type="EMBL" id="SLXV01000002">
    <property type="protein sequence ID" value="TCP70466.1"/>
    <property type="molecule type" value="Genomic_DNA"/>
</dbReference>
<accession>A0A4R2SCB4</accession>
<organism evidence="1 2">
    <name type="scientific">Baia soyae</name>
    <dbReference type="NCBI Taxonomy" id="1544746"/>
    <lineage>
        <taxon>Bacteria</taxon>
        <taxon>Bacillati</taxon>
        <taxon>Bacillota</taxon>
        <taxon>Bacilli</taxon>
        <taxon>Bacillales</taxon>
        <taxon>Thermoactinomycetaceae</taxon>
        <taxon>Baia</taxon>
    </lineage>
</organism>
<reference evidence="1 2" key="1">
    <citation type="submission" date="2019-03" db="EMBL/GenBank/DDBJ databases">
        <title>Genomic Encyclopedia of Type Strains, Phase IV (KMG-IV): sequencing the most valuable type-strain genomes for metagenomic binning, comparative biology and taxonomic classification.</title>
        <authorList>
            <person name="Goeker M."/>
        </authorList>
    </citation>
    <scope>NUCLEOTIDE SEQUENCE [LARGE SCALE GENOMIC DNA]</scope>
    <source>
        <strain evidence="1 2">DSM 46831</strain>
    </source>
</reference>
<sequence>MEMIVCQRCDRVIAFVEGEKSGVLYGACPSDCDAGEDDIVGLINHKWSRNREC</sequence>
<evidence type="ECO:0000313" key="1">
    <source>
        <dbReference type="EMBL" id="TCP70466.1"/>
    </source>
</evidence>
<proteinExistence type="predicted"/>
<dbReference type="RefSeq" id="WP_131847595.1">
    <property type="nucleotide sequence ID" value="NZ_SLXV01000002.1"/>
</dbReference>
<dbReference type="InterPro" id="IPR025236">
    <property type="entry name" value="SR1P"/>
</dbReference>
<dbReference type="OrthoDB" id="2971595at2"/>
<dbReference type="Proteomes" id="UP000294746">
    <property type="component" value="Unassembled WGS sequence"/>
</dbReference>
<dbReference type="Pfam" id="PF13790">
    <property type="entry name" value="SR1P"/>
    <property type="match status" value="1"/>
</dbReference>
<protein>
    <submittedName>
        <fullName evidence="1">SR1 protein</fullName>
    </submittedName>
</protein>
<evidence type="ECO:0000313" key="2">
    <source>
        <dbReference type="Proteomes" id="UP000294746"/>
    </source>
</evidence>
<comment type="caution">
    <text evidence="1">The sequence shown here is derived from an EMBL/GenBank/DDBJ whole genome shotgun (WGS) entry which is preliminary data.</text>
</comment>
<keyword evidence="2" id="KW-1185">Reference proteome</keyword>